<name>A0A812M8D7_SYMPI</name>
<organism evidence="3 4">
    <name type="scientific">Symbiodinium pilosum</name>
    <name type="common">Dinoflagellate</name>
    <dbReference type="NCBI Taxonomy" id="2952"/>
    <lineage>
        <taxon>Eukaryota</taxon>
        <taxon>Sar</taxon>
        <taxon>Alveolata</taxon>
        <taxon>Dinophyceae</taxon>
        <taxon>Suessiales</taxon>
        <taxon>Symbiodiniaceae</taxon>
        <taxon>Symbiodinium</taxon>
    </lineage>
</organism>
<evidence type="ECO:0000313" key="4">
    <source>
        <dbReference type="Proteomes" id="UP000649617"/>
    </source>
</evidence>
<feature type="compositionally biased region" description="Basic and acidic residues" evidence="1">
    <location>
        <begin position="221"/>
        <end position="235"/>
    </location>
</feature>
<proteinExistence type="predicted"/>
<sequence>MRCSSNRSICFGEVALWVFVSVEVAAEDLESARLQAALWRHLDPNKAGHTDLKTVTLFFHVLMGAVDDAAQNAASAMEEPGASPAKSTPSEGGSIALQSINEEGYAEGDSILAALNKTAGQEDEDRRLVELLLRFDPLRLRTEFQPLLLHRMHYQGMSAQTEQERSPRKEKDSPIVINPVIDAQSRSMAEKLLEKQRSESGKATHAELLLWRHKQVQARKESLRKQRTKEEEKGCTFRPKCNPAKPKEGHVEILTPAGSTRAEVLYARGLADKERRKAKVLESEKARSTAEARGCTFRPNLSKSVKSYHKTQKSTQVPRGFYETRQRIRAAYEIREKVLQQQEDRMAKIEQTVPYQALSLTAVDPRIGLSGVCSQAGCCFCAYGSDLRYFMSTLQCRCWLSSCLATFINAAAGLSDYAVAGIGSHARQIRLCPPMHQPQNLI</sequence>
<reference evidence="3" key="1">
    <citation type="submission" date="2021-02" db="EMBL/GenBank/DDBJ databases">
        <authorList>
            <person name="Dougan E. K."/>
            <person name="Rhodes N."/>
            <person name="Thang M."/>
            <person name="Chan C."/>
        </authorList>
    </citation>
    <scope>NUCLEOTIDE SEQUENCE</scope>
</reference>
<keyword evidence="2" id="KW-0732">Signal</keyword>
<feature type="region of interest" description="Disordered" evidence="1">
    <location>
        <begin position="221"/>
        <end position="248"/>
    </location>
</feature>
<dbReference type="EMBL" id="CAJNIZ010007534">
    <property type="protein sequence ID" value="CAE7258675.1"/>
    <property type="molecule type" value="Genomic_DNA"/>
</dbReference>
<dbReference type="PANTHER" id="PTHR35381:SF1">
    <property type="entry name" value="EF-HAND DOMAIN-CONTAINING PROTEIN"/>
    <property type="match status" value="1"/>
</dbReference>
<dbReference type="Proteomes" id="UP000649617">
    <property type="component" value="Unassembled WGS sequence"/>
</dbReference>
<evidence type="ECO:0000313" key="3">
    <source>
        <dbReference type="EMBL" id="CAE7258675.1"/>
    </source>
</evidence>
<gene>
    <name evidence="3" type="primary">ftsH3</name>
    <name evidence="3" type="ORF">SPIL2461_LOCUS5345</name>
</gene>
<evidence type="ECO:0000256" key="2">
    <source>
        <dbReference type="SAM" id="SignalP"/>
    </source>
</evidence>
<dbReference type="PANTHER" id="PTHR35381">
    <property type="entry name" value="EF-HAND DOMAIN-CONTAINING PROTEIN"/>
    <property type="match status" value="1"/>
</dbReference>
<accession>A0A812M8D7</accession>
<comment type="caution">
    <text evidence="3">The sequence shown here is derived from an EMBL/GenBank/DDBJ whole genome shotgun (WGS) entry which is preliminary data.</text>
</comment>
<dbReference type="OrthoDB" id="449487at2759"/>
<keyword evidence="4" id="KW-1185">Reference proteome</keyword>
<feature type="compositionally biased region" description="Polar residues" evidence="1">
    <location>
        <begin position="85"/>
        <end position="94"/>
    </location>
</feature>
<evidence type="ECO:0000256" key="1">
    <source>
        <dbReference type="SAM" id="MobiDB-lite"/>
    </source>
</evidence>
<feature type="signal peptide" evidence="2">
    <location>
        <begin position="1"/>
        <end position="26"/>
    </location>
</feature>
<dbReference type="AlphaFoldDB" id="A0A812M8D7"/>
<feature type="chain" id="PRO_5032563569" evidence="2">
    <location>
        <begin position="27"/>
        <end position="442"/>
    </location>
</feature>
<feature type="region of interest" description="Disordered" evidence="1">
    <location>
        <begin position="73"/>
        <end position="94"/>
    </location>
</feature>
<protein>
    <submittedName>
        <fullName evidence="3">FtsH3 protein</fullName>
    </submittedName>
</protein>